<dbReference type="GeneID" id="93641664"/>
<evidence type="ECO:0000256" key="2">
    <source>
        <dbReference type="ARBA" id="ARBA00023125"/>
    </source>
</evidence>
<dbReference type="PRINTS" id="PR00455">
    <property type="entry name" value="HTHTETR"/>
</dbReference>
<organism evidence="3 4">
    <name type="scientific">Priestia megaterium (strain ATCC 14581 / DSM 32 / CCUG 1817 / JCM 2506 / NBRC 15308 / NCIMB 9376 / NCTC 10342 / NRRL B-14308 / VKM B-512 / Ford 19)</name>
    <name type="common">Bacillus megaterium</name>
    <dbReference type="NCBI Taxonomy" id="1348623"/>
    <lineage>
        <taxon>Bacteria</taxon>
        <taxon>Bacillati</taxon>
        <taxon>Bacillota</taxon>
        <taxon>Bacilli</taxon>
        <taxon>Bacillales</taxon>
        <taxon>Bacillaceae</taxon>
        <taxon>Priestia</taxon>
    </lineage>
</organism>
<sequence length="199" mass="22905">MNRGLQKEETKKRIQKAAISLFQQQGYQKTTVSQITHEAGVAKGTFFNYFKTKEEVLHYLGINFTNRISYKLEQLLQTEESTAAIVKQLFLLLAQSNEEANPHLIRSWFHIAITNSSFQQSEILQIEKMRAHFTKVFQTGQDRGELIVDIPAEEMASIAILNFFGTLLYWCTNQPDSATLQERIDKSVTLLFRGFLIHS</sequence>
<proteinExistence type="predicted"/>
<evidence type="ECO:0000256" key="1">
    <source>
        <dbReference type="ARBA" id="ARBA00022491"/>
    </source>
</evidence>
<dbReference type="SUPFAM" id="SSF46689">
    <property type="entry name" value="Homeodomain-like"/>
    <property type="match status" value="1"/>
</dbReference>
<dbReference type="InterPro" id="IPR009057">
    <property type="entry name" value="Homeodomain-like_sf"/>
</dbReference>
<dbReference type="Proteomes" id="UP000031829">
    <property type="component" value="Chromosome"/>
</dbReference>
<name>A0A0B6AM50_PRIM2</name>
<dbReference type="InterPro" id="IPR036271">
    <property type="entry name" value="Tet_transcr_reg_TetR-rel_C_sf"/>
</dbReference>
<dbReference type="PROSITE" id="PS50977">
    <property type="entry name" value="HTH_TETR_2"/>
    <property type="match status" value="1"/>
</dbReference>
<dbReference type="PROSITE" id="PS01081">
    <property type="entry name" value="HTH_TETR_1"/>
    <property type="match status" value="1"/>
</dbReference>
<protein>
    <submittedName>
        <fullName evidence="3">Bacterial regulatory s, tetR family protein</fullName>
    </submittedName>
</protein>
<dbReference type="SUPFAM" id="SSF48498">
    <property type="entry name" value="Tetracyclin repressor-like, C-terminal domain"/>
    <property type="match status" value="1"/>
</dbReference>
<dbReference type="Gene3D" id="1.10.357.10">
    <property type="entry name" value="Tetracycline Repressor, domain 2"/>
    <property type="match status" value="1"/>
</dbReference>
<dbReference type="EMBL" id="CP009920">
    <property type="protein sequence ID" value="AJI21698.1"/>
    <property type="molecule type" value="Genomic_DNA"/>
</dbReference>
<keyword evidence="2" id="KW-0238">DNA-binding</keyword>
<keyword evidence="1" id="KW-0678">Repressor</keyword>
<dbReference type="GO" id="GO:0003677">
    <property type="term" value="F:DNA binding"/>
    <property type="evidence" value="ECO:0007669"/>
    <property type="project" value="UniProtKB-UniRule"/>
</dbReference>
<dbReference type="RefSeq" id="WP_013082269.1">
    <property type="nucleotide sequence ID" value="NZ_BCVB01000003.1"/>
</dbReference>
<dbReference type="Pfam" id="PF00440">
    <property type="entry name" value="TetR_N"/>
    <property type="match status" value="1"/>
</dbReference>
<evidence type="ECO:0000313" key="3">
    <source>
        <dbReference type="EMBL" id="AJI21698.1"/>
    </source>
</evidence>
<reference evidence="3 4" key="1">
    <citation type="journal article" date="2015" name="Genome Announc.">
        <title>Complete genome sequences for 35 biothreat assay-relevant bacillus species.</title>
        <authorList>
            <person name="Johnson S.L."/>
            <person name="Daligault H.E."/>
            <person name="Davenport K.W."/>
            <person name="Jaissle J."/>
            <person name="Frey K.G."/>
            <person name="Ladner J.T."/>
            <person name="Broomall S.M."/>
            <person name="Bishop-Lilly K.A."/>
            <person name="Bruce D.C."/>
            <person name="Gibbons H.S."/>
            <person name="Coyne S.R."/>
            <person name="Lo C.C."/>
            <person name="Meincke L."/>
            <person name="Munk A.C."/>
            <person name="Koroleva G.I."/>
            <person name="Rosenzweig C.N."/>
            <person name="Palacios G.F."/>
            <person name="Redden C.L."/>
            <person name="Minogue T.D."/>
            <person name="Chain P.S."/>
        </authorList>
    </citation>
    <scope>NUCLEOTIDE SEQUENCE [LARGE SCALE GENOMIC DNA]</scope>
    <source>
        <strain evidence="4">ATCC 14581 / DSM 32 / JCM 2506 / NBRC 15308 / NCIMB 9376 / NCTC 10342 / NRRL B-14308 / VKM B-512</strain>
    </source>
</reference>
<dbReference type="PANTHER" id="PTHR43479">
    <property type="entry name" value="ACREF/ENVCD OPERON REPRESSOR-RELATED"/>
    <property type="match status" value="1"/>
</dbReference>
<dbReference type="PANTHER" id="PTHR43479:SF11">
    <property type="entry name" value="ACREF_ENVCD OPERON REPRESSOR-RELATED"/>
    <property type="match status" value="1"/>
</dbReference>
<dbReference type="AlphaFoldDB" id="A0A0B6AM50"/>
<accession>A0A0B6AM50</accession>
<dbReference type="KEGG" id="bmeg:BG04_3609"/>
<dbReference type="InterPro" id="IPR050624">
    <property type="entry name" value="HTH-type_Tx_Regulator"/>
</dbReference>
<evidence type="ECO:0000313" key="4">
    <source>
        <dbReference type="Proteomes" id="UP000031829"/>
    </source>
</evidence>
<dbReference type="InterPro" id="IPR001647">
    <property type="entry name" value="HTH_TetR"/>
</dbReference>
<dbReference type="HOGENOM" id="CLU_069356_12_2_9"/>
<dbReference type="InterPro" id="IPR023772">
    <property type="entry name" value="DNA-bd_HTH_TetR-type_CS"/>
</dbReference>
<gene>
    <name evidence="3" type="ORF">BG04_3609</name>
</gene>
<dbReference type="PATRIC" id="fig|592022.4.peg.1223"/>